<keyword evidence="2" id="KW-0238">DNA-binding</keyword>
<dbReference type="EMBL" id="SLUN01000005">
    <property type="protein sequence ID" value="TCL73297.1"/>
    <property type="molecule type" value="Genomic_DNA"/>
</dbReference>
<dbReference type="PANTHER" id="PTHR30146:SF109">
    <property type="entry name" value="HTH-TYPE TRANSCRIPTIONAL REGULATOR GALS"/>
    <property type="match status" value="1"/>
</dbReference>
<name>A0A4V2QFU6_HYDET</name>
<keyword evidence="6" id="KW-1185">Reference proteome</keyword>
<dbReference type="SMART" id="SM00345">
    <property type="entry name" value="HTH_GNTR"/>
    <property type="match status" value="1"/>
</dbReference>
<organism evidence="5 6">
    <name type="scientific">Hydrogenispora ethanolica</name>
    <dbReference type="NCBI Taxonomy" id="1082276"/>
    <lineage>
        <taxon>Bacteria</taxon>
        <taxon>Bacillati</taxon>
        <taxon>Bacillota</taxon>
        <taxon>Hydrogenispora</taxon>
    </lineage>
</organism>
<proteinExistence type="predicted"/>
<dbReference type="GO" id="GO:0003700">
    <property type="term" value="F:DNA-binding transcription factor activity"/>
    <property type="evidence" value="ECO:0007669"/>
    <property type="project" value="InterPro"/>
</dbReference>
<evidence type="ECO:0000256" key="2">
    <source>
        <dbReference type="ARBA" id="ARBA00023125"/>
    </source>
</evidence>
<dbReference type="Gene3D" id="1.10.10.10">
    <property type="entry name" value="Winged helix-like DNA-binding domain superfamily/Winged helix DNA-binding domain"/>
    <property type="match status" value="1"/>
</dbReference>
<evidence type="ECO:0000313" key="5">
    <source>
        <dbReference type="EMBL" id="TCL73297.1"/>
    </source>
</evidence>
<dbReference type="GO" id="GO:0000976">
    <property type="term" value="F:transcription cis-regulatory region binding"/>
    <property type="evidence" value="ECO:0007669"/>
    <property type="project" value="TreeGrafter"/>
</dbReference>
<dbReference type="Pfam" id="PF13377">
    <property type="entry name" value="Peripla_BP_3"/>
    <property type="match status" value="1"/>
</dbReference>
<sequence>MINKKLDLPRFLQLYQLLKAEIISGKYACYEPIPSQQQLIDAYQVSLITVRRAIEKLSAEGYILRRQGKGCFVAPATDWQINRSQVLQIGVIVSSIANSFFPEIIEGMEQYLHTVNAQLTISHSQWQAAHERSHINSFLRNGCHGLLISPSQDCQAYRKLQEEGVPFVFFNHYFPDAGFPYVITDDRNGVKAAIDHLIARGHRRIGAVIGGSGKATALDRLAGLRDSFAAAGLEWKDSWLSWQKNFTYDEGVEGARELFAREPALTAIFCSSELLATGTAAYLLNRGYRIPEQMSLVAFGDSDTSRFFKIPLTTIAQPTTEMGATAARLLVEAVQDRPVDADQIVLPCRLIIRESTAQARNA</sequence>
<gene>
    <name evidence="5" type="ORF">EDC14_1005159</name>
</gene>
<dbReference type="InterPro" id="IPR028082">
    <property type="entry name" value="Peripla_BP_I"/>
</dbReference>
<dbReference type="PROSITE" id="PS50949">
    <property type="entry name" value="HTH_GNTR"/>
    <property type="match status" value="1"/>
</dbReference>
<protein>
    <submittedName>
        <fullName evidence="5">LacI family transcriptional regulator</fullName>
    </submittedName>
</protein>
<keyword evidence="1" id="KW-0805">Transcription regulation</keyword>
<dbReference type="SUPFAM" id="SSF53822">
    <property type="entry name" value="Periplasmic binding protein-like I"/>
    <property type="match status" value="1"/>
</dbReference>
<keyword evidence="3" id="KW-0804">Transcription</keyword>
<dbReference type="RefSeq" id="WP_132013445.1">
    <property type="nucleotide sequence ID" value="NZ_SLUN01000005.1"/>
</dbReference>
<dbReference type="OrthoDB" id="9799482at2"/>
<evidence type="ECO:0000313" key="6">
    <source>
        <dbReference type="Proteomes" id="UP000295008"/>
    </source>
</evidence>
<dbReference type="Gene3D" id="3.40.50.2300">
    <property type="match status" value="2"/>
</dbReference>
<evidence type="ECO:0000256" key="3">
    <source>
        <dbReference type="ARBA" id="ARBA00023163"/>
    </source>
</evidence>
<dbReference type="PANTHER" id="PTHR30146">
    <property type="entry name" value="LACI-RELATED TRANSCRIPTIONAL REPRESSOR"/>
    <property type="match status" value="1"/>
</dbReference>
<dbReference type="CDD" id="cd06267">
    <property type="entry name" value="PBP1_LacI_sugar_binding-like"/>
    <property type="match status" value="1"/>
</dbReference>
<dbReference type="AlphaFoldDB" id="A0A4V2QFU6"/>
<comment type="caution">
    <text evidence="5">The sequence shown here is derived from an EMBL/GenBank/DDBJ whole genome shotgun (WGS) entry which is preliminary data.</text>
</comment>
<accession>A0A4V2QFU6</accession>
<dbReference type="InterPro" id="IPR046335">
    <property type="entry name" value="LacI/GalR-like_sensor"/>
</dbReference>
<evidence type="ECO:0000256" key="1">
    <source>
        <dbReference type="ARBA" id="ARBA00023015"/>
    </source>
</evidence>
<dbReference type="InterPro" id="IPR036390">
    <property type="entry name" value="WH_DNA-bd_sf"/>
</dbReference>
<feature type="domain" description="HTH gntR-type" evidence="4">
    <location>
        <begin position="8"/>
        <end position="76"/>
    </location>
</feature>
<reference evidence="5 6" key="1">
    <citation type="submission" date="2019-03" db="EMBL/GenBank/DDBJ databases">
        <title>Genomic Encyclopedia of Type Strains, Phase IV (KMG-IV): sequencing the most valuable type-strain genomes for metagenomic binning, comparative biology and taxonomic classification.</title>
        <authorList>
            <person name="Goeker M."/>
        </authorList>
    </citation>
    <scope>NUCLEOTIDE SEQUENCE [LARGE SCALE GENOMIC DNA]</scope>
    <source>
        <strain evidence="5 6">LX-B</strain>
    </source>
</reference>
<dbReference type="Pfam" id="PF00392">
    <property type="entry name" value="GntR"/>
    <property type="match status" value="1"/>
</dbReference>
<evidence type="ECO:0000259" key="4">
    <source>
        <dbReference type="PROSITE" id="PS50949"/>
    </source>
</evidence>
<dbReference type="Proteomes" id="UP000295008">
    <property type="component" value="Unassembled WGS sequence"/>
</dbReference>
<dbReference type="InterPro" id="IPR000524">
    <property type="entry name" value="Tscrpt_reg_HTH_GntR"/>
</dbReference>
<dbReference type="SUPFAM" id="SSF46785">
    <property type="entry name" value="Winged helix' DNA-binding domain"/>
    <property type="match status" value="1"/>
</dbReference>
<dbReference type="CDD" id="cd07377">
    <property type="entry name" value="WHTH_GntR"/>
    <property type="match status" value="1"/>
</dbReference>
<dbReference type="InterPro" id="IPR036388">
    <property type="entry name" value="WH-like_DNA-bd_sf"/>
</dbReference>
<dbReference type="PRINTS" id="PR00035">
    <property type="entry name" value="HTHGNTR"/>
</dbReference>